<keyword evidence="8 14" id="KW-0479">Metal-binding</keyword>
<sequence length="162" mass="18717">MTGATPATTIDASAFEGFNPMLYLWLKALHIIAIVCWFAGLFYLPRLFVYHAMSDDQPSRERFKIMERKLYRGIMLPSMIATLVFGVWMVMLNPGLFSTGGWLHAKLTLVLLLIGYHHMCGAQMKRFARDENMRGHVFYRWFNEIPVLFLIAIVILVVIKPF</sequence>
<comment type="similarity">
    <text evidence="3 14 15">Belongs to the HemJ family.</text>
</comment>
<dbReference type="HOGENOM" id="CLU_125006_0_1_6"/>
<feature type="binding site" description="axial binding residue" evidence="14">
    <location>
        <position position="106"/>
    </location>
    <ligand>
        <name>heme</name>
        <dbReference type="ChEBI" id="CHEBI:30413"/>
    </ligand>
    <ligandPart>
        <name>Fe</name>
        <dbReference type="ChEBI" id="CHEBI:18248"/>
    </ligandPart>
</feature>
<evidence type="ECO:0000256" key="14">
    <source>
        <dbReference type="HAMAP-Rule" id="MF_02239"/>
    </source>
</evidence>
<dbReference type="NCBIfam" id="TIGR00701">
    <property type="entry name" value="protoporphyrinogen oxidase HemJ"/>
    <property type="match status" value="1"/>
</dbReference>
<feature type="transmembrane region" description="Helical" evidence="14">
    <location>
        <begin position="28"/>
        <end position="49"/>
    </location>
</feature>
<keyword evidence="12 14" id="KW-0472">Membrane</keyword>
<keyword evidence="10 14" id="KW-0560">Oxidoreductase</keyword>
<comment type="subunit">
    <text evidence="14">Homodimer.</text>
</comment>
<dbReference type="GO" id="GO:0005886">
    <property type="term" value="C:plasma membrane"/>
    <property type="evidence" value="ECO:0007669"/>
    <property type="project" value="UniProtKB-SubCell"/>
</dbReference>
<evidence type="ECO:0000256" key="2">
    <source>
        <dbReference type="ARBA" id="ARBA00005073"/>
    </source>
</evidence>
<feature type="transmembrane region" description="Helical" evidence="14">
    <location>
        <begin position="137"/>
        <end position="159"/>
    </location>
</feature>
<keyword evidence="11 14" id="KW-0408">Iron</keyword>
<keyword evidence="17" id="KW-1185">Reference proteome</keyword>
<dbReference type="EC" id="1.3.99.-" evidence="14 15"/>
<evidence type="ECO:0000313" key="17">
    <source>
        <dbReference type="Proteomes" id="UP000000233"/>
    </source>
</evidence>
<evidence type="ECO:0000256" key="7">
    <source>
        <dbReference type="ARBA" id="ARBA00022692"/>
    </source>
</evidence>
<evidence type="ECO:0000256" key="6">
    <source>
        <dbReference type="ARBA" id="ARBA00022617"/>
    </source>
</evidence>
<dbReference type="PANTHER" id="PTHR40255:SF1">
    <property type="entry name" value="PROTOPORPHYRINOGEN IX OXIDASE"/>
    <property type="match status" value="1"/>
</dbReference>
<evidence type="ECO:0000313" key="16">
    <source>
        <dbReference type="EMBL" id="ABP78458.1"/>
    </source>
</evidence>
<protein>
    <recommendedName>
        <fullName evidence="4 14">Protoporphyrinogen IX oxidase</fullName>
        <shortName evidence="14">PPO</shortName>
        <ecNumber evidence="14 15">1.3.99.-</ecNumber>
    </recommendedName>
</protein>
<dbReference type="AlphaFoldDB" id="A4VHK7"/>
<keyword evidence="7 14" id="KW-0812">Transmembrane</keyword>
<organism evidence="16 17">
    <name type="scientific">Stutzerimonas stutzeri (strain A1501)</name>
    <name type="common">Pseudomonas stutzeri</name>
    <dbReference type="NCBI Taxonomy" id="379731"/>
    <lineage>
        <taxon>Bacteria</taxon>
        <taxon>Pseudomonadati</taxon>
        <taxon>Pseudomonadota</taxon>
        <taxon>Gammaproteobacteria</taxon>
        <taxon>Pseudomonadales</taxon>
        <taxon>Pseudomonadaceae</taxon>
        <taxon>Stutzerimonas</taxon>
    </lineage>
</organism>
<feature type="binding site" description="axial binding residue" evidence="14">
    <location>
        <position position="30"/>
    </location>
    <ligand>
        <name>heme</name>
        <dbReference type="ChEBI" id="CHEBI:30413"/>
    </ligand>
    <ligandPart>
        <name>Fe</name>
        <dbReference type="ChEBI" id="CHEBI:18248"/>
    </ligandPart>
</feature>
<feature type="transmembrane region" description="Helical" evidence="14">
    <location>
        <begin position="70"/>
        <end position="90"/>
    </location>
</feature>
<dbReference type="eggNOG" id="COG1981">
    <property type="taxonomic scope" value="Bacteria"/>
</dbReference>
<evidence type="ECO:0000256" key="13">
    <source>
        <dbReference type="ARBA" id="ARBA00048390"/>
    </source>
</evidence>
<dbReference type="GO" id="GO:0046872">
    <property type="term" value="F:metal ion binding"/>
    <property type="evidence" value="ECO:0007669"/>
    <property type="project" value="UniProtKB-UniRule"/>
</dbReference>
<dbReference type="InterPro" id="IPR005265">
    <property type="entry name" value="HemJ-like"/>
</dbReference>
<evidence type="ECO:0000256" key="12">
    <source>
        <dbReference type="ARBA" id="ARBA00023136"/>
    </source>
</evidence>
<feature type="transmembrane region" description="Helical" evidence="14">
    <location>
        <begin position="96"/>
        <end position="116"/>
    </location>
</feature>
<evidence type="ECO:0000256" key="3">
    <source>
        <dbReference type="ARBA" id="ARBA00006501"/>
    </source>
</evidence>
<comment type="cofactor">
    <cofactor evidence="14 15">
        <name>heme b</name>
        <dbReference type="ChEBI" id="CHEBI:60344"/>
    </cofactor>
    <text evidence="14 15">Binds 1 heme b (iron(II)-protoporphyrin IX) group per subunit.</text>
</comment>
<dbReference type="KEGG" id="psa:PST_0754"/>
<evidence type="ECO:0000256" key="1">
    <source>
        <dbReference type="ARBA" id="ARBA00004651"/>
    </source>
</evidence>
<evidence type="ECO:0000256" key="11">
    <source>
        <dbReference type="ARBA" id="ARBA00023004"/>
    </source>
</evidence>
<dbReference type="PIRSF" id="PIRSF004638">
    <property type="entry name" value="UCP004638"/>
    <property type="match status" value="1"/>
</dbReference>
<keyword evidence="6 14" id="KW-0349">Heme</keyword>
<dbReference type="GO" id="GO:0006782">
    <property type="term" value="P:protoporphyrinogen IX biosynthetic process"/>
    <property type="evidence" value="ECO:0007669"/>
    <property type="project" value="UniProtKB-UniRule"/>
</dbReference>
<dbReference type="PANTHER" id="PTHR40255">
    <property type="entry name" value="UPF0093 MEMBRANE PROTEIN SLR1790"/>
    <property type="match status" value="1"/>
</dbReference>
<comment type="catalytic activity">
    <reaction evidence="13 14 15">
        <text>protoporphyrinogen IX + 3 A = protoporphyrin IX + 3 AH2</text>
        <dbReference type="Rhea" id="RHEA:62000"/>
        <dbReference type="ChEBI" id="CHEBI:13193"/>
        <dbReference type="ChEBI" id="CHEBI:17499"/>
        <dbReference type="ChEBI" id="CHEBI:57306"/>
        <dbReference type="ChEBI" id="CHEBI:57307"/>
    </reaction>
</comment>
<dbReference type="GO" id="GO:0070818">
    <property type="term" value="F:protoporphyrinogen oxidase activity"/>
    <property type="evidence" value="ECO:0007669"/>
    <property type="project" value="UniProtKB-UniRule"/>
</dbReference>
<name>A4VHK7_STUS1</name>
<gene>
    <name evidence="16" type="ordered locus">PST_0754</name>
</gene>
<comment type="pathway">
    <text evidence="2 14 15">Porphyrin-containing compound metabolism; protoporphyrin-IX biosynthesis; protoporphyrin-IX from protoporphyrinogen-IX: step 1/1.</text>
</comment>
<evidence type="ECO:0000256" key="8">
    <source>
        <dbReference type="ARBA" id="ARBA00022723"/>
    </source>
</evidence>
<dbReference type="Pfam" id="PF03653">
    <property type="entry name" value="UPF0093"/>
    <property type="match status" value="1"/>
</dbReference>
<evidence type="ECO:0000256" key="4">
    <source>
        <dbReference type="ARBA" id="ARBA00017504"/>
    </source>
</evidence>
<evidence type="ECO:0000256" key="15">
    <source>
        <dbReference type="PIRNR" id="PIRNR004638"/>
    </source>
</evidence>
<accession>A4VHK7</accession>
<reference evidence="16 17" key="1">
    <citation type="journal article" date="2008" name="Proc. Natl. Acad. Sci. U.S.A.">
        <title>Nitrogen fixation island and rhizosphere competence traits in the genome of root-associated Pseudomonas stutzeri A1501.</title>
        <authorList>
            <person name="Yan Y."/>
            <person name="Yang J."/>
            <person name="Dou Y."/>
            <person name="Chen M."/>
            <person name="Ping S."/>
            <person name="Peng J."/>
            <person name="Lu W."/>
            <person name="Zhang W."/>
            <person name="Yao Z."/>
            <person name="Li H."/>
            <person name="Liu W."/>
            <person name="He S."/>
            <person name="Geng L."/>
            <person name="Zhang X."/>
            <person name="Yang F."/>
            <person name="Yu H."/>
            <person name="Zhan Y."/>
            <person name="Li D."/>
            <person name="Lin Z."/>
            <person name="Wang Y."/>
            <person name="Elmerich C."/>
            <person name="Lin M."/>
            <person name="Jin Q."/>
        </authorList>
    </citation>
    <scope>NUCLEOTIDE SEQUENCE [LARGE SCALE GENOMIC DNA]</scope>
    <source>
        <strain evidence="16 17">A1501</strain>
    </source>
</reference>
<comment type="subcellular location">
    <subcellularLocation>
        <location evidence="1 14">Cell membrane</location>
        <topology evidence="1 14">Multi-pass membrane protein</topology>
    </subcellularLocation>
</comment>
<dbReference type="HAMAP" id="MF_02239">
    <property type="entry name" value="HemJ"/>
    <property type="match status" value="1"/>
</dbReference>
<proteinExistence type="inferred from homology"/>
<dbReference type="Proteomes" id="UP000000233">
    <property type="component" value="Chromosome"/>
</dbReference>
<evidence type="ECO:0000256" key="9">
    <source>
        <dbReference type="ARBA" id="ARBA00022989"/>
    </source>
</evidence>
<dbReference type="EMBL" id="CP000304">
    <property type="protein sequence ID" value="ABP78458.1"/>
    <property type="molecule type" value="Genomic_DNA"/>
</dbReference>
<evidence type="ECO:0000256" key="10">
    <source>
        <dbReference type="ARBA" id="ARBA00023002"/>
    </source>
</evidence>
<evidence type="ECO:0000256" key="5">
    <source>
        <dbReference type="ARBA" id="ARBA00022475"/>
    </source>
</evidence>
<keyword evidence="9 14" id="KW-1133">Transmembrane helix</keyword>
<keyword evidence="5 14" id="KW-1003">Cell membrane</keyword>
<comment type="function">
    <text evidence="14 15">Catalyzes the oxidation of protoporphyrinogen IX to protoporphyrin IX.</text>
</comment>
<dbReference type="UniPathway" id="UPA00251">
    <property type="reaction ID" value="UER00324"/>
</dbReference>